<proteinExistence type="predicted"/>
<dbReference type="RefSeq" id="WP_260749007.1">
    <property type="nucleotide sequence ID" value="NZ_CP092109.1"/>
</dbReference>
<keyword evidence="2" id="KW-1185">Reference proteome</keyword>
<name>A0ABY5ZPV8_9BACT</name>
<dbReference type="EMBL" id="CP092109">
    <property type="protein sequence ID" value="UWZ80648.1"/>
    <property type="molecule type" value="Genomic_DNA"/>
</dbReference>
<reference evidence="1" key="1">
    <citation type="journal article" date="2022" name="Environ. Microbiol.">
        <title>Geoalkalibacter halelectricus SAP #1 sp. nov. possessing extracellular electron transfer and mineral#reducing capabilities from a haloalkaline environment.</title>
        <authorList>
            <person name="Yadav S."/>
            <person name="Singh R."/>
            <person name="Sundharam S.S."/>
            <person name="Chaudhary S."/>
            <person name="Krishnamurthi S."/>
            <person name="Patil S.A."/>
        </authorList>
    </citation>
    <scope>NUCLEOTIDE SEQUENCE</scope>
    <source>
        <strain evidence="1">SAP-1</strain>
    </source>
</reference>
<sequence>MMLILEKIFGFQNAHRWEMNESVLETVALMMNEAQKCSKALNHLPRPTYAADKDYLRRQLREIARRANNGEREFYDICAKTTRNKWRTEIERASQGL</sequence>
<protein>
    <recommendedName>
        <fullName evidence="3">Four helix bundle protein</fullName>
    </recommendedName>
</protein>
<accession>A0ABY5ZPV8</accession>
<organism evidence="1 2">
    <name type="scientific">Geoalkalibacter halelectricus</name>
    <dbReference type="NCBI Taxonomy" id="2847045"/>
    <lineage>
        <taxon>Bacteria</taxon>
        <taxon>Pseudomonadati</taxon>
        <taxon>Thermodesulfobacteriota</taxon>
        <taxon>Desulfuromonadia</taxon>
        <taxon>Desulfuromonadales</taxon>
        <taxon>Geoalkalibacteraceae</taxon>
        <taxon>Geoalkalibacter</taxon>
    </lineage>
</organism>
<evidence type="ECO:0008006" key="3">
    <source>
        <dbReference type="Google" id="ProtNLM"/>
    </source>
</evidence>
<dbReference type="Proteomes" id="UP001060414">
    <property type="component" value="Chromosome"/>
</dbReference>
<evidence type="ECO:0000313" key="2">
    <source>
        <dbReference type="Proteomes" id="UP001060414"/>
    </source>
</evidence>
<gene>
    <name evidence="1" type="ORF">L9S41_04425</name>
</gene>
<evidence type="ECO:0000313" key="1">
    <source>
        <dbReference type="EMBL" id="UWZ80648.1"/>
    </source>
</evidence>